<dbReference type="PROSITE" id="PS00189">
    <property type="entry name" value="LIPOYL"/>
    <property type="match status" value="1"/>
</dbReference>
<feature type="domain" description="Lipoyl-binding" evidence="7">
    <location>
        <begin position="2"/>
        <end position="77"/>
    </location>
</feature>
<protein>
    <recommendedName>
        <fullName evidence="6">Dihydrolipoamide acetyltransferase component of pyruvate dehydrogenase complex</fullName>
        <ecNumber evidence="6">2.3.1.-</ecNumber>
    </recommendedName>
</protein>
<evidence type="ECO:0000256" key="4">
    <source>
        <dbReference type="ARBA" id="ARBA00022823"/>
    </source>
</evidence>
<evidence type="ECO:0000256" key="1">
    <source>
        <dbReference type="ARBA" id="ARBA00001938"/>
    </source>
</evidence>
<gene>
    <name evidence="9" type="ORF">SAMN05444392_101516</name>
</gene>
<feature type="domain" description="Peripheral subunit-binding (PSBD)" evidence="8">
    <location>
        <begin position="109"/>
        <end position="146"/>
    </location>
</feature>
<dbReference type="RefSeq" id="WP_073151468.1">
    <property type="nucleotide sequence ID" value="NZ_FQVL01000001.1"/>
</dbReference>
<dbReference type="STRING" id="112248.SAMN05444392_101516"/>
<dbReference type="GO" id="GO:0005737">
    <property type="term" value="C:cytoplasm"/>
    <property type="evidence" value="ECO:0007669"/>
    <property type="project" value="TreeGrafter"/>
</dbReference>
<dbReference type="InterPro" id="IPR001078">
    <property type="entry name" value="2-oxoacid_DH_actylTfrase"/>
</dbReference>
<evidence type="ECO:0000259" key="8">
    <source>
        <dbReference type="PROSITE" id="PS51826"/>
    </source>
</evidence>
<dbReference type="Gene3D" id="3.30.559.10">
    <property type="entry name" value="Chloramphenicol acetyltransferase-like domain"/>
    <property type="match status" value="1"/>
</dbReference>
<keyword evidence="5 6" id="KW-0012">Acyltransferase</keyword>
<dbReference type="Proteomes" id="UP000184476">
    <property type="component" value="Unassembled WGS sequence"/>
</dbReference>
<accession>A0A1M4TKT2</accession>
<dbReference type="InterPro" id="IPR003016">
    <property type="entry name" value="2-oxoA_DH_lipoyl-BS"/>
</dbReference>
<comment type="cofactor">
    <cofactor evidence="1 6">
        <name>(R)-lipoate</name>
        <dbReference type="ChEBI" id="CHEBI:83088"/>
    </cofactor>
</comment>
<sequence>MIIDLTMPQLGESVTEGMIARWLKRPGDVVKKYEPICEVATDKVNAEVPSTQSGILQEIIVAEGETVAVGHVICRLQIEQIEPEIANIDVVEEFETEELEEASPSMKKRYTPAVLRLAEENQIDLSRVRGTGMGGRITRKDVLRIVEGKKEIEPPVEHTDQQESEPIISVEKKTVSSQTEDEVIPLTPIRRTIAERMVKSKQEIPHAWVMMEADVTGLVAFRQRMKEEFREKEGISLTFMPFFIKAVVDSLKEFPQLNSVWQEDQIIHKKRINISMAISTERELFVPVIHDADEVSLLGLAKSVHRLKEKTFRGKLEVSDMQGGTFTVNNTGAFGSVASQPIINPPQAAILSFEAIVKRPIVIDQMIAIRDMMNLCLSIDHRIIDGWISGRFLQAVKQRLEAYGPDTKGIL</sequence>
<dbReference type="InterPro" id="IPR023213">
    <property type="entry name" value="CAT-like_dom_sf"/>
</dbReference>
<evidence type="ECO:0000256" key="5">
    <source>
        <dbReference type="ARBA" id="ARBA00023315"/>
    </source>
</evidence>
<dbReference type="Pfam" id="PF02817">
    <property type="entry name" value="E3_binding"/>
    <property type="match status" value="1"/>
</dbReference>
<comment type="similarity">
    <text evidence="2 6">Belongs to the 2-oxoacid dehydrogenase family.</text>
</comment>
<dbReference type="SUPFAM" id="SSF47005">
    <property type="entry name" value="Peripheral subunit-binding domain of 2-oxo acid dehydrogenase complex"/>
    <property type="match status" value="1"/>
</dbReference>
<dbReference type="EMBL" id="FQVL01000001">
    <property type="protein sequence ID" value="SHE45122.1"/>
    <property type="molecule type" value="Genomic_DNA"/>
</dbReference>
<dbReference type="Gene3D" id="2.40.50.100">
    <property type="match status" value="1"/>
</dbReference>
<keyword evidence="3 6" id="KW-0808">Transferase</keyword>
<evidence type="ECO:0000259" key="7">
    <source>
        <dbReference type="PROSITE" id="PS50968"/>
    </source>
</evidence>
<dbReference type="OrthoDB" id="9805770at2"/>
<name>A0A1M4TKT2_9BACL</name>
<dbReference type="FunFam" id="3.30.559.10:FF:000007">
    <property type="entry name" value="Dihydrolipoamide acetyltransferase component of pyruvate dehydrogenase complex"/>
    <property type="match status" value="1"/>
</dbReference>
<dbReference type="PROSITE" id="PS51826">
    <property type="entry name" value="PSBD"/>
    <property type="match status" value="1"/>
</dbReference>
<dbReference type="PANTHER" id="PTHR43178:SF5">
    <property type="entry name" value="LIPOAMIDE ACYLTRANSFERASE COMPONENT OF BRANCHED-CHAIN ALPHA-KETO ACID DEHYDROGENASE COMPLEX, MITOCHONDRIAL"/>
    <property type="match status" value="1"/>
</dbReference>
<dbReference type="Gene3D" id="4.10.320.10">
    <property type="entry name" value="E3-binding domain"/>
    <property type="match status" value="1"/>
</dbReference>
<evidence type="ECO:0000313" key="10">
    <source>
        <dbReference type="Proteomes" id="UP000184476"/>
    </source>
</evidence>
<dbReference type="SUPFAM" id="SSF51230">
    <property type="entry name" value="Single hybrid motif"/>
    <property type="match status" value="1"/>
</dbReference>
<dbReference type="PANTHER" id="PTHR43178">
    <property type="entry name" value="DIHYDROLIPOAMIDE ACETYLTRANSFERASE COMPONENT OF PYRUVATE DEHYDROGENASE COMPLEX"/>
    <property type="match status" value="1"/>
</dbReference>
<keyword evidence="4 6" id="KW-0450">Lipoyl</keyword>
<dbReference type="AlphaFoldDB" id="A0A1M4TKT2"/>
<dbReference type="InterPro" id="IPR000089">
    <property type="entry name" value="Biotin_lipoyl"/>
</dbReference>
<dbReference type="Pfam" id="PF00364">
    <property type="entry name" value="Biotin_lipoyl"/>
    <property type="match status" value="1"/>
</dbReference>
<keyword evidence="10" id="KW-1185">Reference proteome</keyword>
<dbReference type="CDD" id="cd06849">
    <property type="entry name" value="lipoyl_domain"/>
    <property type="match status" value="1"/>
</dbReference>
<dbReference type="Pfam" id="PF00198">
    <property type="entry name" value="2-oxoacid_dh"/>
    <property type="match status" value="1"/>
</dbReference>
<dbReference type="EC" id="2.3.1.-" evidence="6"/>
<dbReference type="InterPro" id="IPR004167">
    <property type="entry name" value="PSBD"/>
</dbReference>
<reference evidence="9 10" key="1">
    <citation type="submission" date="2016-11" db="EMBL/GenBank/DDBJ databases">
        <authorList>
            <person name="Jaros S."/>
            <person name="Januszkiewicz K."/>
            <person name="Wedrychowicz H."/>
        </authorList>
    </citation>
    <scope>NUCLEOTIDE SEQUENCE [LARGE SCALE GENOMIC DNA]</scope>
    <source>
        <strain evidence="9 10">DSM 44666</strain>
    </source>
</reference>
<organism evidence="9 10">
    <name type="scientific">Seinonella peptonophila</name>
    <dbReference type="NCBI Taxonomy" id="112248"/>
    <lineage>
        <taxon>Bacteria</taxon>
        <taxon>Bacillati</taxon>
        <taxon>Bacillota</taxon>
        <taxon>Bacilli</taxon>
        <taxon>Bacillales</taxon>
        <taxon>Thermoactinomycetaceae</taxon>
        <taxon>Seinonella</taxon>
    </lineage>
</organism>
<dbReference type="SUPFAM" id="SSF52777">
    <property type="entry name" value="CoA-dependent acyltransferases"/>
    <property type="match status" value="1"/>
</dbReference>
<dbReference type="GO" id="GO:0031405">
    <property type="term" value="F:lipoic acid binding"/>
    <property type="evidence" value="ECO:0007669"/>
    <property type="project" value="TreeGrafter"/>
</dbReference>
<dbReference type="PROSITE" id="PS50968">
    <property type="entry name" value="BIOTINYL_LIPOYL"/>
    <property type="match status" value="1"/>
</dbReference>
<evidence type="ECO:0000256" key="6">
    <source>
        <dbReference type="RuleBase" id="RU003423"/>
    </source>
</evidence>
<proteinExistence type="inferred from homology"/>
<dbReference type="InterPro" id="IPR050743">
    <property type="entry name" value="2-oxoacid_DH_E2_comp"/>
</dbReference>
<evidence type="ECO:0000256" key="2">
    <source>
        <dbReference type="ARBA" id="ARBA00007317"/>
    </source>
</evidence>
<dbReference type="InterPro" id="IPR036625">
    <property type="entry name" value="E3-bd_dom_sf"/>
</dbReference>
<dbReference type="InterPro" id="IPR011053">
    <property type="entry name" value="Single_hybrid_motif"/>
</dbReference>
<dbReference type="GO" id="GO:0016407">
    <property type="term" value="F:acetyltransferase activity"/>
    <property type="evidence" value="ECO:0007669"/>
    <property type="project" value="TreeGrafter"/>
</dbReference>
<evidence type="ECO:0000313" key="9">
    <source>
        <dbReference type="EMBL" id="SHE45122.1"/>
    </source>
</evidence>
<evidence type="ECO:0000256" key="3">
    <source>
        <dbReference type="ARBA" id="ARBA00022679"/>
    </source>
</evidence>